<proteinExistence type="predicted"/>
<dbReference type="EMBL" id="VAFL01000001">
    <property type="protein sequence ID" value="TKW68535.1"/>
    <property type="molecule type" value="Genomic_DNA"/>
</dbReference>
<reference evidence="1 2" key="1">
    <citation type="journal article" date="2017" name="Nat. Commun.">
        <title>In situ click chemistry generation of cyclooxygenase-2 inhibitors.</title>
        <authorList>
            <person name="Bhardwaj A."/>
            <person name="Kaur J."/>
            <person name="Wuest M."/>
            <person name="Wuest F."/>
        </authorList>
    </citation>
    <scope>NUCLEOTIDE SEQUENCE [LARGE SCALE GENOMIC DNA]</scope>
    <source>
        <strain evidence="1">S2_012_000_R3_94</strain>
    </source>
</reference>
<comment type="caution">
    <text evidence="1">The sequence shown here is derived from an EMBL/GenBank/DDBJ whole genome shotgun (WGS) entry which is preliminary data.</text>
</comment>
<protein>
    <recommendedName>
        <fullName evidence="3">DUF2497 domain-containing protein</fullName>
    </recommendedName>
</protein>
<organism evidence="1 2">
    <name type="scientific">Paracoccus denitrificans</name>
    <dbReference type="NCBI Taxonomy" id="266"/>
    <lineage>
        <taxon>Bacteria</taxon>
        <taxon>Pseudomonadati</taxon>
        <taxon>Pseudomonadota</taxon>
        <taxon>Alphaproteobacteria</taxon>
        <taxon>Rhodobacterales</taxon>
        <taxon>Paracoccaceae</taxon>
        <taxon>Paracoccus</taxon>
    </lineage>
</organism>
<evidence type="ECO:0000313" key="1">
    <source>
        <dbReference type="EMBL" id="TKW68535.1"/>
    </source>
</evidence>
<gene>
    <name evidence="1" type="ORF">DI616_00605</name>
</gene>
<evidence type="ECO:0000313" key="2">
    <source>
        <dbReference type="Proteomes" id="UP000315344"/>
    </source>
</evidence>
<evidence type="ECO:0008006" key="3">
    <source>
        <dbReference type="Google" id="ProtNLM"/>
    </source>
</evidence>
<sequence length="220" mass="23704">MSEVRAALSNSPELGDVLASIRRLIAQDDQVPDFASLNRRTDGNGAARSTLPLGPRSEMLRSVIEREMHGMAVSDDRLLLGHDVRSIPDQPEQAGPVGPLLPDGVTGQGATITPIIPHTVANAQTETVELETEMVLAEMNRLSLKDDPAMADRNDGFDLFAADATEDDDQLAGGNALRNLVRDVIRQELQGEMGERISRNLRRAVRHEVAAAISAGLKTA</sequence>
<dbReference type="AlphaFoldDB" id="A0A533ICE1"/>
<accession>A0A533ICE1</accession>
<dbReference type="Proteomes" id="UP000315344">
    <property type="component" value="Unassembled WGS sequence"/>
</dbReference>
<name>A0A533ICE1_PARDE</name>